<dbReference type="AlphaFoldDB" id="A0AAV0TV17"/>
<evidence type="ECO:0000313" key="3">
    <source>
        <dbReference type="Proteomes" id="UP001162029"/>
    </source>
</evidence>
<protein>
    <submittedName>
        <fullName evidence="2">Uncharacterized protein</fullName>
    </submittedName>
</protein>
<evidence type="ECO:0000313" key="2">
    <source>
        <dbReference type="EMBL" id="CAI5725690.1"/>
    </source>
</evidence>
<organism evidence="2 3">
    <name type="scientific">Peronospora destructor</name>
    <dbReference type="NCBI Taxonomy" id="86335"/>
    <lineage>
        <taxon>Eukaryota</taxon>
        <taxon>Sar</taxon>
        <taxon>Stramenopiles</taxon>
        <taxon>Oomycota</taxon>
        <taxon>Peronosporomycetes</taxon>
        <taxon>Peronosporales</taxon>
        <taxon>Peronosporaceae</taxon>
        <taxon>Peronospora</taxon>
    </lineage>
</organism>
<reference evidence="2" key="1">
    <citation type="submission" date="2022-12" db="EMBL/GenBank/DDBJ databases">
        <authorList>
            <person name="Webb A."/>
        </authorList>
    </citation>
    <scope>NUCLEOTIDE SEQUENCE</scope>
    <source>
        <strain evidence="2">Pd1</strain>
    </source>
</reference>
<evidence type="ECO:0000256" key="1">
    <source>
        <dbReference type="SAM" id="MobiDB-lite"/>
    </source>
</evidence>
<comment type="caution">
    <text evidence="2">The sequence shown here is derived from an EMBL/GenBank/DDBJ whole genome shotgun (WGS) entry which is preliminary data.</text>
</comment>
<feature type="compositionally biased region" description="Low complexity" evidence="1">
    <location>
        <begin position="210"/>
        <end position="223"/>
    </location>
</feature>
<keyword evidence="3" id="KW-1185">Reference proteome</keyword>
<name>A0AAV0TV17_9STRA</name>
<feature type="region of interest" description="Disordered" evidence="1">
    <location>
        <begin position="201"/>
        <end position="240"/>
    </location>
</feature>
<sequence>MGDVVLVLELNNALLPLSIKTAAPDAANNWGIIVSVEEMEPRECGNQLLKVRMFADDKVLAMPNQYAMRVATASDFSRPVDLIRHCVQHHAMVELQLRQMEGKVDDAEAKRILLVSTTAFTARLKKMGVTAAQAMSDAEEGLARWRQFEDLAEPRQYDGRGELAPIYLYINTRGSHPGQQTLSSTNTVNVVADAVKDVEKDVSTTDADTSSGGAAINGSSSGSPHLRRSKSAGKNPHDAEIEQFANTEAKLVDTRRTRCSRFQQCKPALKVQ</sequence>
<proteinExistence type="predicted"/>
<dbReference type="Proteomes" id="UP001162029">
    <property type="component" value="Unassembled WGS sequence"/>
</dbReference>
<accession>A0AAV0TV17</accession>
<dbReference type="EMBL" id="CANTFM010000583">
    <property type="protein sequence ID" value="CAI5725690.1"/>
    <property type="molecule type" value="Genomic_DNA"/>
</dbReference>
<gene>
    <name evidence="2" type="ORF">PDE001_LOCUS3410</name>
</gene>